<protein>
    <submittedName>
        <fullName evidence="2">(apollo) hypothetical protein</fullName>
    </submittedName>
</protein>
<comment type="caution">
    <text evidence="2">The sequence shown here is derived from an EMBL/GenBank/DDBJ whole genome shotgun (WGS) entry which is preliminary data.</text>
</comment>
<organism evidence="2 3">
    <name type="scientific">Parnassius apollo</name>
    <name type="common">Apollo butterfly</name>
    <name type="synonym">Papilio apollo</name>
    <dbReference type="NCBI Taxonomy" id="110799"/>
    <lineage>
        <taxon>Eukaryota</taxon>
        <taxon>Metazoa</taxon>
        <taxon>Ecdysozoa</taxon>
        <taxon>Arthropoda</taxon>
        <taxon>Hexapoda</taxon>
        <taxon>Insecta</taxon>
        <taxon>Pterygota</taxon>
        <taxon>Neoptera</taxon>
        <taxon>Endopterygota</taxon>
        <taxon>Lepidoptera</taxon>
        <taxon>Glossata</taxon>
        <taxon>Ditrysia</taxon>
        <taxon>Papilionoidea</taxon>
        <taxon>Papilionidae</taxon>
        <taxon>Parnassiinae</taxon>
        <taxon>Parnassini</taxon>
        <taxon>Parnassius</taxon>
        <taxon>Parnassius</taxon>
    </lineage>
</organism>
<feature type="region of interest" description="Disordered" evidence="1">
    <location>
        <begin position="1"/>
        <end position="24"/>
    </location>
</feature>
<evidence type="ECO:0000256" key="1">
    <source>
        <dbReference type="SAM" id="MobiDB-lite"/>
    </source>
</evidence>
<sequence length="211" mass="23728">MASSKHLMEDDQSQPSTSKISEDHDVGSCVTTLTSIMDTEIRNKSLLSSSIKDAFDPISSNKAGGMKYNRIVQALVFFICKYMRPFNIVEGEGFLRLVKELEPTFKVPGAKYLKKRTTEKYEACVTIYPSTCGRAIQKLKTMVVGQLSRPSESEDDISSIAPPEYDFLKHHKELAYEHKKKNKSHQGDEVSLYLLNPVVSLKSKPCAEWNG</sequence>
<evidence type="ECO:0000313" key="2">
    <source>
        <dbReference type="EMBL" id="CAG5056557.1"/>
    </source>
</evidence>
<proteinExistence type="predicted"/>
<keyword evidence="3" id="KW-1185">Reference proteome</keyword>
<dbReference type="AlphaFoldDB" id="A0A8S3Y8E6"/>
<gene>
    <name evidence="2" type="ORF">PAPOLLO_LOCUS26773</name>
</gene>
<reference evidence="2" key="1">
    <citation type="submission" date="2021-04" db="EMBL/GenBank/DDBJ databases">
        <authorList>
            <person name="Tunstrom K."/>
        </authorList>
    </citation>
    <scope>NUCLEOTIDE SEQUENCE</scope>
</reference>
<evidence type="ECO:0000313" key="3">
    <source>
        <dbReference type="Proteomes" id="UP000691718"/>
    </source>
</evidence>
<dbReference type="EMBL" id="CAJQZP010001607">
    <property type="protein sequence ID" value="CAG5056557.1"/>
    <property type="molecule type" value="Genomic_DNA"/>
</dbReference>
<dbReference type="OrthoDB" id="2438421at2759"/>
<dbReference type="Proteomes" id="UP000691718">
    <property type="component" value="Unassembled WGS sequence"/>
</dbReference>
<accession>A0A8S3Y8E6</accession>
<name>A0A8S3Y8E6_PARAO</name>